<feature type="transmembrane region" description="Helical" evidence="8">
    <location>
        <begin position="404"/>
        <end position="425"/>
    </location>
</feature>
<feature type="transmembrane region" description="Helical" evidence="8">
    <location>
        <begin position="437"/>
        <end position="455"/>
    </location>
</feature>
<feature type="transmembrane region" description="Helical" evidence="8">
    <location>
        <begin position="461"/>
        <end position="480"/>
    </location>
</feature>
<keyword evidence="4" id="KW-0133">Cell shape</keyword>
<dbReference type="Proteomes" id="UP000250796">
    <property type="component" value="Chromosome MESINF"/>
</dbReference>
<feature type="transmembrane region" description="Helical" evidence="8">
    <location>
        <begin position="306"/>
        <end position="325"/>
    </location>
</feature>
<dbReference type="KEGG" id="minf:MESINF_0185"/>
<evidence type="ECO:0000256" key="3">
    <source>
        <dbReference type="ARBA" id="ARBA00022692"/>
    </source>
</evidence>
<dbReference type="GO" id="GO:0008360">
    <property type="term" value="P:regulation of cell shape"/>
    <property type="evidence" value="ECO:0007669"/>
    <property type="project" value="UniProtKB-KW"/>
</dbReference>
<organism evidence="9 10">
    <name type="scientific">Mesotoga infera</name>
    <dbReference type="NCBI Taxonomy" id="1236046"/>
    <lineage>
        <taxon>Bacteria</taxon>
        <taxon>Thermotogati</taxon>
        <taxon>Thermotogota</taxon>
        <taxon>Thermotogae</taxon>
        <taxon>Kosmotogales</taxon>
        <taxon>Kosmotogaceae</taxon>
        <taxon>Mesotoga</taxon>
    </lineage>
</organism>
<evidence type="ECO:0000256" key="5">
    <source>
        <dbReference type="ARBA" id="ARBA00022984"/>
    </source>
</evidence>
<gene>
    <name evidence="9" type="ORF">MESINF_0185</name>
</gene>
<feature type="transmembrane region" description="Helical" evidence="8">
    <location>
        <begin position="191"/>
        <end position="207"/>
    </location>
</feature>
<dbReference type="InterPro" id="IPR004268">
    <property type="entry name" value="MurJ"/>
</dbReference>
<evidence type="ECO:0000256" key="2">
    <source>
        <dbReference type="ARBA" id="ARBA00022475"/>
    </source>
</evidence>
<feature type="transmembrane region" description="Helical" evidence="8">
    <location>
        <begin position="168"/>
        <end position="185"/>
    </location>
</feature>
<evidence type="ECO:0000256" key="7">
    <source>
        <dbReference type="ARBA" id="ARBA00023136"/>
    </source>
</evidence>
<feature type="transmembrane region" description="Helical" evidence="8">
    <location>
        <begin position="266"/>
        <end position="285"/>
    </location>
</feature>
<keyword evidence="5" id="KW-0573">Peptidoglycan synthesis</keyword>
<evidence type="ECO:0000256" key="1">
    <source>
        <dbReference type="ARBA" id="ARBA00004651"/>
    </source>
</evidence>
<evidence type="ECO:0000313" key="10">
    <source>
        <dbReference type="Proteomes" id="UP000250796"/>
    </source>
</evidence>
<feature type="transmembrane region" description="Helical" evidence="8">
    <location>
        <begin position="378"/>
        <end position="398"/>
    </location>
</feature>
<keyword evidence="2" id="KW-1003">Cell membrane</keyword>
<evidence type="ECO:0000256" key="8">
    <source>
        <dbReference type="SAM" id="Phobius"/>
    </source>
</evidence>
<keyword evidence="3 8" id="KW-0812">Transmembrane</keyword>
<dbReference type="AlphaFoldDB" id="A0A7Z7LD09"/>
<protein>
    <submittedName>
        <fullName evidence="9">Putative membrane protein, virulence factor</fullName>
    </submittedName>
</protein>
<evidence type="ECO:0000256" key="4">
    <source>
        <dbReference type="ARBA" id="ARBA00022960"/>
    </source>
</evidence>
<dbReference type="GO" id="GO:0005886">
    <property type="term" value="C:plasma membrane"/>
    <property type="evidence" value="ECO:0007669"/>
    <property type="project" value="UniProtKB-SubCell"/>
</dbReference>
<proteinExistence type="predicted"/>
<feature type="transmembrane region" description="Helical" evidence="8">
    <location>
        <begin position="227"/>
        <end position="246"/>
    </location>
</feature>
<dbReference type="PANTHER" id="PTHR47019:SF1">
    <property type="entry name" value="LIPID II FLIPPASE MURJ"/>
    <property type="match status" value="1"/>
</dbReference>
<keyword evidence="6 8" id="KW-1133">Transmembrane helix</keyword>
<feature type="transmembrane region" description="Helical" evidence="8">
    <location>
        <begin position="139"/>
        <end position="156"/>
    </location>
</feature>
<feature type="transmembrane region" description="Helical" evidence="8">
    <location>
        <begin position="48"/>
        <end position="71"/>
    </location>
</feature>
<dbReference type="EMBL" id="LS974202">
    <property type="protein sequence ID" value="SSC11634.1"/>
    <property type="molecule type" value="Genomic_DNA"/>
</dbReference>
<dbReference type="PRINTS" id="PR01806">
    <property type="entry name" value="VIRFACTRMVIN"/>
</dbReference>
<evidence type="ECO:0000313" key="9">
    <source>
        <dbReference type="EMBL" id="SSC11634.1"/>
    </source>
</evidence>
<keyword evidence="7 8" id="KW-0472">Membrane</keyword>
<sequence>MRKISRSSSVAVGTLAILTFSIISKGMGFFREMLIAGLFGTSGNLDAVFIAMTPATTLSSIVAGALASIFVPIYHSIKREDALRSKRYAGTVFMVGSLIFLSMGIIFLLIPDLVIKLFAPGFSDETIAYASRKLRFLSIYPLVGGLENLLGTLLKASRRFIQFGISQLIFNVVAIPVILFTYPFLSEASYILAWIVGNALTVLLYALQSRDLFVLKLDRGTRIIETLTLSLPLILSGSLSLINGMVDKAFVSLLPPGRVSSLQYAHTLLGLITFIVTAFLMTSYTELSEFVVSGEHEKTRERLRKTVTSSLNIALPLAVWVISMAEPLVRFIYQRGEFDADSTKLVSMALIGYGALIVISPVSHTCSSYFIARKKLRFITLISFISIMLNVLFDWLLLEPLGHAGIAASTSLVSLNSTVIYNLLMKKEGMKFMPFRRILLLLICAVALYLFVFVLKYFSTTLLWLLLGNAVFFAFFLFSARSEIIAGLSRIRSIRRS</sequence>
<feature type="transmembrane region" description="Helical" evidence="8">
    <location>
        <begin position="92"/>
        <end position="119"/>
    </location>
</feature>
<reference evidence="9 10" key="1">
    <citation type="submission" date="2017-01" db="EMBL/GenBank/DDBJ databases">
        <authorList>
            <person name="Erauso G."/>
        </authorList>
    </citation>
    <scope>NUCLEOTIDE SEQUENCE [LARGE SCALE GENOMIC DNA]</scope>
    <source>
        <strain evidence="9">MESINF1</strain>
    </source>
</reference>
<feature type="transmembrane region" description="Helical" evidence="8">
    <location>
        <begin position="345"/>
        <end position="366"/>
    </location>
</feature>
<dbReference type="InterPro" id="IPR051050">
    <property type="entry name" value="Lipid_II_flippase_MurJ/MviN"/>
</dbReference>
<evidence type="ECO:0000256" key="6">
    <source>
        <dbReference type="ARBA" id="ARBA00022989"/>
    </source>
</evidence>
<dbReference type="PANTHER" id="PTHR47019">
    <property type="entry name" value="LIPID II FLIPPASE MURJ"/>
    <property type="match status" value="1"/>
</dbReference>
<accession>A0A7Z7LD09</accession>
<dbReference type="RefSeq" id="WP_169698083.1">
    <property type="nucleotide sequence ID" value="NZ_LS974202.1"/>
</dbReference>
<comment type="subcellular location">
    <subcellularLocation>
        <location evidence="1">Cell membrane</location>
        <topology evidence="1">Multi-pass membrane protein</topology>
    </subcellularLocation>
</comment>
<keyword evidence="10" id="KW-1185">Reference proteome</keyword>
<dbReference type="GO" id="GO:0034204">
    <property type="term" value="P:lipid translocation"/>
    <property type="evidence" value="ECO:0007669"/>
    <property type="project" value="TreeGrafter"/>
</dbReference>
<dbReference type="GO" id="GO:0015648">
    <property type="term" value="F:lipid-linked peptidoglycan transporter activity"/>
    <property type="evidence" value="ECO:0007669"/>
    <property type="project" value="TreeGrafter"/>
</dbReference>
<name>A0A7Z7LD09_9BACT</name>
<dbReference type="GO" id="GO:0009252">
    <property type="term" value="P:peptidoglycan biosynthetic process"/>
    <property type="evidence" value="ECO:0007669"/>
    <property type="project" value="UniProtKB-KW"/>
</dbReference>
<dbReference type="Pfam" id="PF03023">
    <property type="entry name" value="MurJ"/>
    <property type="match status" value="1"/>
</dbReference>